<evidence type="ECO:0000313" key="1">
    <source>
        <dbReference type="EMBL" id="MDB9225033.1"/>
    </source>
</evidence>
<organism evidence="1 2">
    <name type="scientific">Odoribacter splanchnicus</name>
    <dbReference type="NCBI Taxonomy" id="28118"/>
    <lineage>
        <taxon>Bacteria</taxon>
        <taxon>Pseudomonadati</taxon>
        <taxon>Bacteroidota</taxon>
        <taxon>Bacteroidia</taxon>
        <taxon>Bacteroidales</taxon>
        <taxon>Odoribacteraceae</taxon>
        <taxon>Odoribacter</taxon>
    </lineage>
</organism>
<evidence type="ECO:0008006" key="3">
    <source>
        <dbReference type="Google" id="ProtNLM"/>
    </source>
</evidence>
<evidence type="ECO:0000313" key="2">
    <source>
        <dbReference type="Proteomes" id="UP001212263"/>
    </source>
</evidence>
<comment type="caution">
    <text evidence="1">The sequence shown here is derived from an EMBL/GenBank/DDBJ whole genome shotgun (WGS) entry which is preliminary data.</text>
</comment>
<dbReference type="AlphaFoldDB" id="A0AAW6FPG1"/>
<dbReference type="EMBL" id="JAQMRD010000039">
    <property type="protein sequence ID" value="MDB9225033.1"/>
    <property type="molecule type" value="Genomic_DNA"/>
</dbReference>
<dbReference type="Proteomes" id="UP001212263">
    <property type="component" value="Unassembled WGS sequence"/>
</dbReference>
<protein>
    <recommendedName>
        <fullName evidence="3">Toprim domain-containing protein</fullName>
    </recommendedName>
</protein>
<sequence>MYVEQQDILDATNGGLDIILYYYPQARQALETREKRFRIRDERTPSASLKQATDGNWLVTDFGDDQIPRNGIQVCAKEEGKSFREAIILLAGRYGIGALKQETNKPEVEYRDARSEEEEGSYSFEVNDTISDNELNILGPKVTREVCKKYYVFSLKSFTYIKNRKARITRATENYPIFLFDHQEWKKIYQPLNPEKQYRFSYVGNKPKDYINGLHQLQNAYEDFRNKQMREDPESREQEKEIEKLPEAILCSGDRDSLNVAGFGYQVLWMNSETARLSEIQYKSIMKCVETLYILPDIDTTGIRSAIRLGLQYLDIRFIWLPESLREYKDNRGKPRKDLRDYVELYPERKDFQKLINVAMPLRFWDEVTKEEGKRYYFNDEHALFFLNANGFGRIEYKNTKGKSIFVQIEDNVVHEVEPEEIKDYVLDFMEKRYLPIPLRNVVRKPNQLSEATLKGLKKLKLDFTDYDSESQYLFFRNKTIKVTGEEIKEFRPGDTSQCVWEEKVIPHHFRLLPEPFHITWNKDTDSYDIDIYNQDSSFFCYLINASRVHWQTELEIRLEDKDPEYRKKYLQAHKFCIDGELLSPEEIRDQKEHLINKMFAIGYLLHQYKNRARPWAVFAIDNKISPEEESHGRSGKSFCFSALNIFKKSVTLAGRNPEITKNPHIYDRVTEYTDYILVDDADRYLPFEFFYDTITGVMTVNPKNNQSYEIPFSKSPKFCFTSNFPLRNSDDSTEARVLYTAFSDYYHEKTERNNYKETRKIADDFGKNLFDDYNEEEWNADLNFFAQCLKFYLSVPSPRKIDAPLKDVTLRKLLADMGSNFKEWADVYFDPEGNHVNVCIVREEALEDFVKSTKTTRWTTNKFTKSLKSYCAYNGYTLNPKDLQNSQGRITRKIEGTPKDMIYVKTKTIDPVELTENNMKEKLKEDDKPF</sequence>
<gene>
    <name evidence="1" type="ORF">PN645_18820</name>
</gene>
<accession>A0AAW6FPG1</accession>
<reference evidence="1" key="1">
    <citation type="submission" date="2023-01" db="EMBL/GenBank/DDBJ databases">
        <title>Human gut microbiome strain richness.</title>
        <authorList>
            <person name="Chen-Liaw A."/>
        </authorList>
    </citation>
    <scope>NUCLEOTIDE SEQUENCE</scope>
    <source>
        <strain evidence="1">RTP21484st1_B7_RTP21484_190118</strain>
    </source>
</reference>
<dbReference type="RefSeq" id="WP_195203648.1">
    <property type="nucleotide sequence ID" value="NZ_JADMUD010000015.1"/>
</dbReference>
<name>A0AAW6FPG1_9BACT</name>
<proteinExistence type="predicted"/>